<feature type="region of interest" description="Disordered" evidence="1">
    <location>
        <begin position="27"/>
        <end position="47"/>
    </location>
</feature>
<name>A0A4Z2F6S4_9TELE</name>
<organism evidence="2 3">
    <name type="scientific">Liparis tanakae</name>
    <name type="common">Tanaka's snailfish</name>
    <dbReference type="NCBI Taxonomy" id="230148"/>
    <lineage>
        <taxon>Eukaryota</taxon>
        <taxon>Metazoa</taxon>
        <taxon>Chordata</taxon>
        <taxon>Craniata</taxon>
        <taxon>Vertebrata</taxon>
        <taxon>Euteleostomi</taxon>
        <taxon>Actinopterygii</taxon>
        <taxon>Neopterygii</taxon>
        <taxon>Teleostei</taxon>
        <taxon>Neoteleostei</taxon>
        <taxon>Acanthomorphata</taxon>
        <taxon>Eupercaria</taxon>
        <taxon>Perciformes</taxon>
        <taxon>Cottioidei</taxon>
        <taxon>Cottales</taxon>
        <taxon>Liparidae</taxon>
        <taxon>Liparis</taxon>
    </lineage>
</organism>
<keyword evidence="3" id="KW-1185">Reference proteome</keyword>
<gene>
    <name evidence="2" type="ORF">EYF80_053361</name>
</gene>
<comment type="caution">
    <text evidence="2">The sequence shown here is derived from an EMBL/GenBank/DDBJ whole genome shotgun (WGS) entry which is preliminary data.</text>
</comment>
<dbReference type="Proteomes" id="UP000314294">
    <property type="component" value="Unassembled WGS sequence"/>
</dbReference>
<proteinExistence type="predicted"/>
<accession>A0A4Z2F6S4</accession>
<protein>
    <submittedName>
        <fullName evidence="2">Uncharacterized protein</fullName>
    </submittedName>
</protein>
<evidence type="ECO:0000256" key="1">
    <source>
        <dbReference type="SAM" id="MobiDB-lite"/>
    </source>
</evidence>
<reference evidence="2 3" key="1">
    <citation type="submission" date="2019-03" db="EMBL/GenBank/DDBJ databases">
        <title>First draft genome of Liparis tanakae, snailfish: a comprehensive survey of snailfish specific genes.</title>
        <authorList>
            <person name="Kim W."/>
            <person name="Song I."/>
            <person name="Jeong J.-H."/>
            <person name="Kim D."/>
            <person name="Kim S."/>
            <person name="Ryu S."/>
            <person name="Song J.Y."/>
            <person name="Lee S.K."/>
        </authorList>
    </citation>
    <scope>NUCLEOTIDE SEQUENCE [LARGE SCALE GENOMIC DNA]</scope>
    <source>
        <tissue evidence="2">Muscle</tissue>
    </source>
</reference>
<evidence type="ECO:0000313" key="2">
    <source>
        <dbReference type="EMBL" id="TNN36464.1"/>
    </source>
</evidence>
<dbReference type="EMBL" id="SRLO01001615">
    <property type="protein sequence ID" value="TNN36464.1"/>
    <property type="molecule type" value="Genomic_DNA"/>
</dbReference>
<sequence length="47" mass="5676">MRRHNSTQQSDTKRQHLLERLLDAVKQVSHLPSRRHQTCHQRKSHPL</sequence>
<feature type="compositionally biased region" description="Basic residues" evidence="1">
    <location>
        <begin position="32"/>
        <end position="47"/>
    </location>
</feature>
<evidence type="ECO:0000313" key="3">
    <source>
        <dbReference type="Proteomes" id="UP000314294"/>
    </source>
</evidence>
<dbReference type="OrthoDB" id="8872564at2759"/>
<dbReference type="AlphaFoldDB" id="A0A4Z2F6S4"/>